<dbReference type="SUPFAM" id="SSF101936">
    <property type="entry name" value="DNA-binding pseudobarrel domain"/>
    <property type="match status" value="1"/>
</dbReference>
<keyword evidence="3" id="KW-0238">DNA-binding</keyword>
<name>A0AAW0L6T6_QUESU</name>
<sequence length="235" mass="27701">MQVSYGRQEALRVAEDHRVERWTHSRESPTPGAILHSIPFRQNLFPFYSYLENEVASNCTLTLENVTLDRVQQCEAVKHELFRDALCIHVSVDGYFWSRFNSAELSTVATLIAPYPHFWQVGLKKANNNIWFCNGWQDFQYEGNSRFHVLIFDKTTTEIQYPPRKNCKLEDHQAIQTHHKQTSMYRPIKHEVREKYVLKTLSSMSIGREREQLKQLKSSSLKILLSWVSRGRIIW</sequence>
<accession>A0AAW0L6T6</accession>
<evidence type="ECO:0000256" key="3">
    <source>
        <dbReference type="ARBA" id="ARBA00023125"/>
    </source>
</evidence>
<organism evidence="6 7">
    <name type="scientific">Quercus suber</name>
    <name type="common">Cork oak</name>
    <dbReference type="NCBI Taxonomy" id="58331"/>
    <lineage>
        <taxon>Eukaryota</taxon>
        <taxon>Viridiplantae</taxon>
        <taxon>Streptophyta</taxon>
        <taxon>Embryophyta</taxon>
        <taxon>Tracheophyta</taxon>
        <taxon>Spermatophyta</taxon>
        <taxon>Magnoliopsida</taxon>
        <taxon>eudicotyledons</taxon>
        <taxon>Gunneridae</taxon>
        <taxon>Pentapetalae</taxon>
        <taxon>rosids</taxon>
        <taxon>fabids</taxon>
        <taxon>Fagales</taxon>
        <taxon>Fagaceae</taxon>
        <taxon>Quercus</taxon>
    </lineage>
</organism>
<dbReference type="InterPro" id="IPR015300">
    <property type="entry name" value="DNA-bd_pseudobarrel_sf"/>
</dbReference>
<evidence type="ECO:0000256" key="5">
    <source>
        <dbReference type="ARBA" id="ARBA00023242"/>
    </source>
</evidence>
<evidence type="ECO:0000256" key="2">
    <source>
        <dbReference type="ARBA" id="ARBA00023015"/>
    </source>
</evidence>
<keyword evidence="2" id="KW-0805">Transcription regulation</keyword>
<dbReference type="GO" id="GO:0003677">
    <property type="term" value="F:DNA binding"/>
    <property type="evidence" value="ECO:0007669"/>
    <property type="project" value="UniProtKB-KW"/>
</dbReference>
<dbReference type="GO" id="GO:0005634">
    <property type="term" value="C:nucleus"/>
    <property type="evidence" value="ECO:0007669"/>
    <property type="project" value="UniProtKB-SubCell"/>
</dbReference>
<proteinExistence type="predicted"/>
<protein>
    <submittedName>
        <fullName evidence="6">B3 domain-containing transcription factor vrn1</fullName>
    </submittedName>
</protein>
<gene>
    <name evidence="6" type="primary">VRN1_11</name>
    <name evidence="6" type="ORF">CFP56_007920</name>
</gene>
<keyword evidence="7" id="KW-1185">Reference proteome</keyword>
<dbReference type="AlphaFoldDB" id="A0AAW0L6T6"/>
<dbReference type="Proteomes" id="UP000237347">
    <property type="component" value="Unassembled WGS sequence"/>
</dbReference>
<evidence type="ECO:0000256" key="1">
    <source>
        <dbReference type="ARBA" id="ARBA00004123"/>
    </source>
</evidence>
<comment type="subcellular location">
    <subcellularLocation>
        <location evidence="1">Nucleus</location>
    </subcellularLocation>
</comment>
<reference evidence="6 7" key="1">
    <citation type="journal article" date="2018" name="Sci. Data">
        <title>The draft genome sequence of cork oak.</title>
        <authorList>
            <person name="Ramos A.M."/>
            <person name="Usie A."/>
            <person name="Barbosa P."/>
            <person name="Barros P.M."/>
            <person name="Capote T."/>
            <person name="Chaves I."/>
            <person name="Simoes F."/>
            <person name="Abreu I."/>
            <person name="Carrasquinho I."/>
            <person name="Faro C."/>
            <person name="Guimaraes J.B."/>
            <person name="Mendonca D."/>
            <person name="Nobrega F."/>
            <person name="Rodrigues L."/>
            <person name="Saibo N.J.M."/>
            <person name="Varela M.C."/>
            <person name="Egas C."/>
            <person name="Matos J."/>
            <person name="Miguel C.M."/>
            <person name="Oliveira M.M."/>
            <person name="Ricardo C.P."/>
            <person name="Goncalves S."/>
        </authorList>
    </citation>
    <scope>NUCLEOTIDE SEQUENCE [LARGE SCALE GENOMIC DNA]</scope>
    <source>
        <strain evidence="7">cv. HL8</strain>
    </source>
</reference>
<evidence type="ECO:0000256" key="4">
    <source>
        <dbReference type="ARBA" id="ARBA00023163"/>
    </source>
</evidence>
<evidence type="ECO:0000313" key="7">
    <source>
        <dbReference type="Proteomes" id="UP000237347"/>
    </source>
</evidence>
<dbReference type="EMBL" id="PKMF04000154">
    <property type="protein sequence ID" value="KAK7846539.1"/>
    <property type="molecule type" value="Genomic_DNA"/>
</dbReference>
<keyword evidence="4" id="KW-0804">Transcription</keyword>
<evidence type="ECO:0000313" key="6">
    <source>
        <dbReference type="EMBL" id="KAK7846539.1"/>
    </source>
</evidence>
<comment type="caution">
    <text evidence="6">The sequence shown here is derived from an EMBL/GenBank/DDBJ whole genome shotgun (WGS) entry which is preliminary data.</text>
</comment>
<keyword evidence="5" id="KW-0539">Nucleus</keyword>